<evidence type="ECO:0000256" key="1">
    <source>
        <dbReference type="SAM" id="Phobius"/>
    </source>
</evidence>
<feature type="transmembrane region" description="Helical" evidence="1">
    <location>
        <begin position="28"/>
        <end position="57"/>
    </location>
</feature>
<dbReference type="PANTHER" id="PTHR34184:SF4">
    <property type="entry name" value="UPF0718 PROTEIN YCGR"/>
    <property type="match status" value="1"/>
</dbReference>
<proteinExistence type="predicted"/>
<dbReference type="PANTHER" id="PTHR34184">
    <property type="entry name" value="UPF0718 PROTEIN YCGR"/>
    <property type="match status" value="1"/>
</dbReference>
<gene>
    <name evidence="2" type="ORF">ADUPG1_001626</name>
</gene>
<keyword evidence="1" id="KW-0472">Membrane</keyword>
<keyword evidence="1" id="KW-1133">Transmembrane helix</keyword>
<organism evidence="2 3">
    <name type="scientific">Aduncisulcus paluster</name>
    <dbReference type="NCBI Taxonomy" id="2918883"/>
    <lineage>
        <taxon>Eukaryota</taxon>
        <taxon>Metamonada</taxon>
        <taxon>Carpediemonas-like organisms</taxon>
        <taxon>Aduncisulcus</taxon>
    </lineage>
</organism>
<feature type="transmembrane region" description="Helical" evidence="1">
    <location>
        <begin position="78"/>
        <end position="101"/>
    </location>
</feature>
<keyword evidence="3" id="KW-1185">Reference proteome</keyword>
<dbReference type="Proteomes" id="UP001057375">
    <property type="component" value="Unassembled WGS sequence"/>
</dbReference>
<feature type="non-terminal residue" evidence="2">
    <location>
        <position position="1"/>
    </location>
</feature>
<accession>A0ABQ5KFH3</accession>
<protein>
    <submittedName>
        <fullName evidence="2">SO_0444 family Cu/Zn efflux transporter</fullName>
    </submittedName>
</protein>
<keyword evidence="1" id="KW-0812">Transmembrane</keyword>
<evidence type="ECO:0000313" key="2">
    <source>
        <dbReference type="EMBL" id="GKT30666.1"/>
    </source>
</evidence>
<dbReference type="EMBL" id="BQXS01001467">
    <property type="protein sequence ID" value="GKT30666.1"/>
    <property type="molecule type" value="Genomic_DNA"/>
</dbReference>
<reference evidence="2" key="1">
    <citation type="submission" date="2022-03" db="EMBL/GenBank/DDBJ databases">
        <title>Draft genome sequence of Aduncisulcus paluster, a free-living microaerophilic Fornicata.</title>
        <authorList>
            <person name="Yuyama I."/>
            <person name="Kume K."/>
            <person name="Tamura T."/>
            <person name="Inagaki Y."/>
            <person name="Hashimoto T."/>
        </authorList>
    </citation>
    <scope>NUCLEOTIDE SEQUENCE</scope>
    <source>
        <strain evidence="2">NY0171</strain>
    </source>
</reference>
<comment type="caution">
    <text evidence="2">The sequence shown here is derived from an EMBL/GenBank/DDBJ whole genome shotgun (WGS) entry which is preliminary data.</text>
</comment>
<feature type="transmembrane region" description="Helical" evidence="1">
    <location>
        <begin position="121"/>
        <end position="143"/>
    </location>
</feature>
<name>A0ABQ5KFH3_9EUKA</name>
<evidence type="ECO:0000313" key="3">
    <source>
        <dbReference type="Proteomes" id="UP001057375"/>
    </source>
</evidence>
<sequence length="153" mass="16237">FLGGVLLAGIFGALIPDGFIERNLGDGFFPLLIMLAAAIPLYVCATASTPIAAALALKGLSPAPHLFSCWQLLGKRSAFIYLGCIIVCSLALGMFANWLYYSMGLSITNWVQTGEEHGHNLLYTISALILLALIAVPKVTALVKGESLHGHSH</sequence>
<dbReference type="InterPro" id="IPR052923">
    <property type="entry name" value="UPF0718"/>
</dbReference>